<evidence type="ECO:0000256" key="2">
    <source>
        <dbReference type="ARBA" id="ARBA00023136"/>
    </source>
</evidence>
<dbReference type="AlphaFoldDB" id="A0A6A2Z5X0"/>
<dbReference type="GO" id="GO:0098542">
    <property type="term" value="P:defense response to other organism"/>
    <property type="evidence" value="ECO:0007669"/>
    <property type="project" value="InterPro"/>
</dbReference>
<evidence type="ECO:0000313" key="5">
    <source>
        <dbReference type="EMBL" id="KAE8687401.1"/>
    </source>
</evidence>
<gene>
    <name evidence="5" type="ORF">F3Y22_tig00111022pilonHSYRG00672</name>
</gene>
<proteinExistence type="predicted"/>
<feature type="region of interest" description="Disordered" evidence="3">
    <location>
        <begin position="1"/>
        <end position="46"/>
    </location>
</feature>
<keyword evidence="4" id="KW-1133">Transmembrane helix</keyword>
<dbReference type="EMBL" id="VEPZ02001205">
    <property type="protein sequence ID" value="KAE8687401.1"/>
    <property type="molecule type" value="Genomic_DNA"/>
</dbReference>
<dbReference type="Proteomes" id="UP000436088">
    <property type="component" value="Unassembled WGS sequence"/>
</dbReference>
<dbReference type="GO" id="GO:0005886">
    <property type="term" value="C:plasma membrane"/>
    <property type="evidence" value="ECO:0007669"/>
    <property type="project" value="TreeGrafter"/>
</dbReference>
<feature type="compositionally biased region" description="Basic and acidic residues" evidence="3">
    <location>
        <begin position="17"/>
        <end position="37"/>
    </location>
</feature>
<sequence length="236" mass="26646">MLQPQLQDHPNSSLIRPQREITEGDQCHGKHPQEHPPRSSPFLPRDPQTNPIAWPAATICAILLLIMILGGLIVLIVYLIYRPHSPLFDLNGATLNAASLDMGYLLNVDVSLLSNFTNPNKKVNIDFSHMYLGLYFENSLISTQYLEPFSAAKGETMFANIHMITSQVKLSMEETVLFRNQIANNQVMFTVKGVFRARSKLGGLFKYSYWLRGYCGIIVSSPPTGVLRERKCRTKH</sequence>
<feature type="transmembrane region" description="Helical" evidence="4">
    <location>
        <begin position="52"/>
        <end position="81"/>
    </location>
</feature>
<evidence type="ECO:0000256" key="1">
    <source>
        <dbReference type="ARBA" id="ARBA00004370"/>
    </source>
</evidence>
<dbReference type="PANTHER" id="PTHR31234:SF42">
    <property type="entry name" value="LATE EMBRYOGENESIS ABUNDANT (LEA) HYDROXYPROLINE-RICH GLYCOPROTEIN FAMILY"/>
    <property type="match status" value="1"/>
</dbReference>
<keyword evidence="6" id="KW-1185">Reference proteome</keyword>
<keyword evidence="2 4" id="KW-0472">Membrane</keyword>
<name>A0A6A2Z5X0_HIBSY</name>
<keyword evidence="4" id="KW-0812">Transmembrane</keyword>
<evidence type="ECO:0000256" key="3">
    <source>
        <dbReference type="SAM" id="MobiDB-lite"/>
    </source>
</evidence>
<comment type="caution">
    <text evidence="5">The sequence shown here is derived from an EMBL/GenBank/DDBJ whole genome shotgun (WGS) entry which is preliminary data.</text>
</comment>
<feature type="compositionally biased region" description="Polar residues" evidence="3">
    <location>
        <begin position="1"/>
        <end position="15"/>
    </location>
</feature>
<protein>
    <submittedName>
        <fullName evidence="5">Cytochrome P450 71B20-like</fullName>
    </submittedName>
</protein>
<comment type="subcellular location">
    <subcellularLocation>
        <location evidence="1">Membrane</location>
    </subcellularLocation>
</comment>
<organism evidence="5 6">
    <name type="scientific">Hibiscus syriacus</name>
    <name type="common">Rose of Sharon</name>
    <dbReference type="NCBI Taxonomy" id="106335"/>
    <lineage>
        <taxon>Eukaryota</taxon>
        <taxon>Viridiplantae</taxon>
        <taxon>Streptophyta</taxon>
        <taxon>Embryophyta</taxon>
        <taxon>Tracheophyta</taxon>
        <taxon>Spermatophyta</taxon>
        <taxon>Magnoliopsida</taxon>
        <taxon>eudicotyledons</taxon>
        <taxon>Gunneridae</taxon>
        <taxon>Pentapetalae</taxon>
        <taxon>rosids</taxon>
        <taxon>malvids</taxon>
        <taxon>Malvales</taxon>
        <taxon>Malvaceae</taxon>
        <taxon>Malvoideae</taxon>
        <taxon>Hibiscus</taxon>
    </lineage>
</organism>
<evidence type="ECO:0000313" key="6">
    <source>
        <dbReference type="Proteomes" id="UP000436088"/>
    </source>
</evidence>
<accession>A0A6A2Z5X0</accession>
<evidence type="ECO:0000256" key="4">
    <source>
        <dbReference type="SAM" id="Phobius"/>
    </source>
</evidence>
<reference evidence="5" key="1">
    <citation type="submission" date="2019-09" db="EMBL/GenBank/DDBJ databases">
        <title>Draft genome information of white flower Hibiscus syriacus.</title>
        <authorList>
            <person name="Kim Y.-M."/>
        </authorList>
    </citation>
    <scope>NUCLEOTIDE SEQUENCE [LARGE SCALE GENOMIC DNA]</scope>
    <source>
        <strain evidence="5">YM2019G1</strain>
    </source>
</reference>
<dbReference type="InterPro" id="IPR044839">
    <property type="entry name" value="NDR1-like"/>
</dbReference>
<dbReference type="OrthoDB" id="1924574at2759"/>
<dbReference type="PANTHER" id="PTHR31234">
    <property type="entry name" value="LATE EMBRYOGENESIS ABUNDANT (LEA) HYDROXYPROLINE-RICH GLYCOPROTEIN FAMILY"/>
    <property type="match status" value="1"/>
</dbReference>